<gene>
    <name evidence="1" type="ORF">L195_g041237</name>
</gene>
<dbReference type="Proteomes" id="UP000236291">
    <property type="component" value="Unassembled WGS sequence"/>
</dbReference>
<accession>A0A2K3M330</accession>
<name>A0A2K3M330_TRIPR</name>
<organism evidence="1 2">
    <name type="scientific">Trifolium pratense</name>
    <name type="common">Red clover</name>
    <dbReference type="NCBI Taxonomy" id="57577"/>
    <lineage>
        <taxon>Eukaryota</taxon>
        <taxon>Viridiplantae</taxon>
        <taxon>Streptophyta</taxon>
        <taxon>Embryophyta</taxon>
        <taxon>Tracheophyta</taxon>
        <taxon>Spermatophyta</taxon>
        <taxon>Magnoliopsida</taxon>
        <taxon>eudicotyledons</taxon>
        <taxon>Gunneridae</taxon>
        <taxon>Pentapetalae</taxon>
        <taxon>rosids</taxon>
        <taxon>fabids</taxon>
        <taxon>Fabales</taxon>
        <taxon>Fabaceae</taxon>
        <taxon>Papilionoideae</taxon>
        <taxon>50 kb inversion clade</taxon>
        <taxon>NPAAA clade</taxon>
        <taxon>Hologalegina</taxon>
        <taxon>IRL clade</taxon>
        <taxon>Trifolieae</taxon>
        <taxon>Trifolium</taxon>
    </lineage>
</organism>
<proteinExistence type="predicted"/>
<reference evidence="1 2" key="1">
    <citation type="journal article" date="2014" name="Am. J. Bot.">
        <title>Genome assembly and annotation for red clover (Trifolium pratense; Fabaceae).</title>
        <authorList>
            <person name="Istvanek J."/>
            <person name="Jaros M."/>
            <person name="Krenek A."/>
            <person name="Repkova J."/>
        </authorList>
    </citation>
    <scope>NUCLEOTIDE SEQUENCE [LARGE SCALE GENOMIC DNA]</scope>
    <source>
        <strain evidence="2">cv. Tatra</strain>
        <tissue evidence="1">Young leaves</tissue>
    </source>
</reference>
<reference evidence="1 2" key="2">
    <citation type="journal article" date="2017" name="Front. Plant Sci.">
        <title>Gene Classification and Mining of Molecular Markers Useful in Red Clover (Trifolium pratense) Breeding.</title>
        <authorList>
            <person name="Istvanek J."/>
            <person name="Dluhosova J."/>
            <person name="Dluhos P."/>
            <person name="Patkova L."/>
            <person name="Nedelnik J."/>
            <person name="Repkova J."/>
        </authorList>
    </citation>
    <scope>NUCLEOTIDE SEQUENCE [LARGE SCALE GENOMIC DNA]</scope>
    <source>
        <strain evidence="2">cv. Tatra</strain>
        <tissue evidence="1">Young leaves</tissue>
    </source>
</reference>
<dbReference type="AlphaFoldDB" id="A0A2K3M330"/>
<protein>
    <submittedName>
        <fullName evidence="1">Uncharacterized protein</fullName>
    </submittedName>
</protein>
<evidence type="ECO:0000313" key="1">
    <source>
        <dbReference type="EMBL" id="PNX85170.1"/>
    </source>
</evidence>
<evidence type="ECO:0000313" key="2">
    <source>
        <dbReference type="Proteomes" id="UP000236291"/>
    </source>
</evidence>
<feature type="non-terminal residue" evidence="1">
    <location>
        <position position="31"/>
    </location>
</feature>
<sequence>MVDVVPGNHIVSRHWRSRSPQSIEEKGIDLG</sequence>
<comment type="caution">
    <text evidence="1">The sequence shown here is derived from an EMBL/GenBank/DDBJ whole genome shotgun (WGS) entry which is preliminary data.</text>
</comment>
<dbReference type="EMBL" id="ASHM01048137">
    <property type="protein sequence ID" value="PNX85170.1"/>
    <property type="molecule type" value="Genomic_DNA"/>
</dbReference>